<dbReference type="EMBL" id="SELW01000599">
    <property type="protein sequence ID" value="TID19251.1"/>
    <property type="molecule type" value="Genomic_DNA"/>
</dbReference>
<evidence type="ECO:0000313" key="4">
    <source>
        <dbReference type="Proteomes" id="UP000307173"/>
    </source>
</evidence>
<keyword evidence="1" id="KW-1133">Transmembrane helix</keyword>
<dbReference type="Pfam" id="PF12430">
    <property type="entry name" value="ABA_GPCR"/>
    <property type="match status" value="1"/>
</dbReference>
<sequence length="404" mass="46982">MQLIILFLFDIIHITDFQIRHYDWYLTLTVLIYGLIYIIPSLILYFWIFKAEGLKELNEWIELRKVGMIFIMWLSVVYCTTKFTVLREIEGNSTQISLYIISLFGICCLSILNGIGCFMGCVEFYNWITGKEYKDIVLKEFDASDVIRSLDKALNEDDSTFSKKLTLLESILRDISLLKQYNHGLYFWIRCGSWVYCFYKVIYGTVRMIQLAIDFVMMRDKGVRENIYHGNGDFISVTLARVIIVAFYDVKANNELLEQISMAINFITSICFFFFSINNVLFTIKNLKALSNKGYFLDPTKVSFDRLIGSYSFEIYNLVIVEIGAVYVVSTALLLNTTNMPFHCSKLMISSDKVETLKKNVGNFVNTDFINDWFDEWFAIGCLLTLIILTLIEKRRVNKVDTVV</sequence>
<keyword evidence="1" id="KW-0812">Transmembrane</keyword>
<feature type="transmembrane region" description="Helical" evidence="1">
    <location>
        <begin position="315"/>
        <end position="335"/>
    </location>
</feature>
<reference evidence="3 4" key="1">
    <citation type="journal article" date="2019" name="Front. Genet.">
        <title>Whole-Genome Sequencing of the Opportunistic Yeast Pathogen Candida inconspicua Uncovers Its Hybrid Origin.</title>
        <authorList>
            <person name="Mixao V."/>
            <person name="Hansen A.P."/>
            <person name="Saus E."/>
            <person name="Boekhout T."/>
            <person name="Lass-Florl C."/>
            <person name="Gabaldon T."/>
        </authorList>
    </citation>
    <scope>NUCLEOTIDE SEQUENCE [LARGE SCALE GENOMIC DNA]</scope>
    <source>
        <strain evidence="3 4">CBS 180</strain>
    </source>
</reference>
<feature type="transmembrane region" description="Helical" evidence="1">
    <location>
        <begin position="68"/>
        <end position="86"/>
    </location>
</feature>
<feature type="transmembrane region" description="Helical" evidence="1">
    <location>
        <begin position="185"/>
        <end position="206"/>
    </location>
</feature>
<feature type="transmembrane region" description="Helical" evidence="1">
    <location>
        <begin position="98"/>
        <end position="125"/>
    </location>
</feature>
<evidence type="ECO:0000259" key="2">
    <source>
        <dbReference type="Pfam" id="PF12430"/>
    </source>
</evidence>
<dbReference type="PANTHER" id="PTHR15948:SF0">
    <property type="entry name" value="GOLGI PH REGULATOR A-RELATED"/>
    <property type="match status" value="1"/>
</dbReference>
<dbReference type="OrthoDB" id="3995681at2759"/>
<dbReference type="PANTHER" id="PTHR15948">
    <property type="entry name" value="G-PROTEIN COUPLED RECEPTOR 89-RELATED"/>
    <property type="match status" value="1"/>
</dbReference>
<gene>
    <name evidence="3" type="ORF">CANINC_003822</name>
</gene>
<dbReference type="AlphaFoldDB" id="A0A4T0WXY2"/>
<name>A0A4T0WXY2_9ASCO</name>
<dbReference type="Proteomes" id="UP000307173">
    <property type="component" value="Unassembled WGS sequence"/>
</dbReference>
<accession>A0A4T0WXY2</accession>
<feature type="transmembrane region" description="Helical" evidence="1">
    <location>
        <begin position="373"/>
        <end position="392"/>
    </location>
</feature>
<protein>
    <recommendedName>
        <fullName evidence="2">Abscisic acid G-protein coupled receptor-like domain-containing protein</fullName>
    </recommendedName>
</protein>
<dbReference type="InterPro" id="IPR015672">
    <property type="entry name" value="GPHR/GTG"/>
</dbReference>
<feature type="domain" description="Abscisic acid G-protein coupled receptor-like" evidence="2">
    <location>
        <begin position="185"/>
        <end position="392"/>
    </location>
</feature>
<comment type="caution">
    <text evidence="3">The sequence shown here is derived from an EMBL/GenBank/DDBJ whole genome shotgun (WGS) entry which is preliminary data.</text>
</comment>
<feature type="transmembrane region" description="Helical" evidence="1">
    <location>
        <begin position="227"/>
        <end position="248"/>
    </location>
</feature>
<proteinExistence type="predicted"/>
<dbReference type="InterPro" id="IPR025969">
    <property type="entry name" value="ABA_GPCR_dom"/>
</dbReference>
<organism evidence="3 4">
    <name type="scientific">Pichia inconspicua</name>
    <dbReference type="NCBI Taxonomy" id="52247"/>
    <lineage>
        <taxon>Eukaryota</taxon>
        <taxon>Fungi</taxon>
        <taxon>Dikarya</taxon>
        <taxon>Ascomycota</taxon>
        <taxon>Saccharomycotina</taxon>
        <taxon>Pichiomycetes</taxon>
        <taxon>Pichiales</taxon>
        <taxon>Pichiaceae</taxon>
        <taxon>Pichia</taxon>
    </lineage>
</organism>
<evidence type="ECO:0000256" key="1">
    <source>
        <dbReference type="SAM" id="Phobius"/>
    </source>
</evidence>
<feature type="transmembrane region" description="Helical" evidence="1">
    <location>
        <begin position="260"/>
        <end position="284"/>
    </location>
</feature>
<keyword evidence="1" id="KW-0472">Membrane</keyword>
<evidence type="ECO:0000313" key="3">
    <source>
        <dbReference type="EMBL" id="TID19251.1"/>
    </source>
</evidence>
<dbReference type="STRING" id="52247.A0A4T0WXY2"/>
<feature type="transmembrane region" description="Helical" evidence="1">
    <location>
        <begin position="24"/>
        <end position="48"/>
    </location>
</feature>
<keyword evidence="4" id="KW-1185">Reference proteome</keyword>